<evidence type="ECO:0000313" key="2">
    <source>
        <dbReference type="Proteomes" id="UP000448943"/>
    </source>
</evidence>
<dbReference type="EMBL" id="SIJB01000030">
    <property type="protein sequence ID" value="NBI30211.1"/>
    <property type="molecule type" value="Genomic_DNA"/>
</dbReference>
<proteinExistence type="predicted"/>
<gene>
    <name evidence="1" type="ORF">ERL59_14775</name>
</gene>
<dbReference type="Pfam" id="PF07485">
    <property type="entry name" value="DUF1529"/>
    <property type="match status" value="1"/>
</dbReference>
<comment type="caution">
    <text evidence="1">The sequence shown here is derived from an EMBL/GenBank/DDBJ whole genome shotgun (WGS) entry which is preliminary data.</text>
</comment>
<dbReference type="InterPro" id="IPR011094">
    <property type="entry name" value="Uncharacterised_LppY/LpqO"/>
</dbReference>
<dbReference type="OrthoDB" id="4687120at2"/>
<reference evidence="1 2" key="1">
    <citation type="submission" date="2019-01" db="EMBL/GenBank/DDBJ databases">
        <title>Chengkuizengella sp. nov., isolated from deep-sea sediment of East Pacific Ocean.</title>
        <authorList>
            <person name="Yang J."/>
            <person name="Lai Q."/>
            <person name="Shao Z."/>
        </authorList>
    </citation>
    <scope>NUCLEOTIDE SEQUENCE [LARGE SCALE GENOMIC DNA]</scope>
    <source>
        <strain evidence="1 2">YPA3-1-1</strain>
    </source>
</reference>
<organism evidence="1 2">
    <name type="scientific">Chengkuizengella marina</name>
    <dbReference type="NCBI Taxonomy" id="2507566"/>
    <lineage>
        <taxon>Bacteria</taxon>
        <taxon>Bacillati</taxon>
        <taxon>Bacillota</taxon>
        <taxon>Bacilli</taxon>
        <taxon>Bacillales</taxon>
        <taxon>Paenibacillaceae</taxon>
        <taxon>Chengkuizengella</taxon>
    </lineage>
</organism>
<sequence>MSKRFDIFCNKFTTILGGTPFVDPNISCTSVATRPFPLKIQGVDSSKVNNALVVGLDFQSLDKKGKALCLGEISLLESELTPFVRFLSNYKSIKIGSAVQLYLKSNPKVFTLTIEAVENPVIFAKIVRKSFIRANINFFPTRIRRGERRCKRLASVFGNMFVPFCFNNFCTIRLHRSRKSKILGRLNVAFNDLLFSFTPISKTESLCLARLDLFEDEINKVVKRIQKRGFILGNASSFFSFSSPPSSIVTYQAITNPFVFARKSSEIVKGIN</sequence>
<accession>A0A6N9Q689</accession>
<dbReference type="Proteomes" id="UP000448943">
    <property type="component" value="Unassembled WGS sequence"/>
</dbReference>
<dbReference type="RefSeq" id="WP_160647022.1">
    <property type="nucleotide sequence ID" value="NZ_SIJB01000030.1"/>
</dbReference>
<name>A0A6N9Q689_9BACL</name>
<evidence type="ECO:0000313" key="1">
    <source>
        <dbReference type="EMBL" id="NBI30211.1"/>
    </source>
</evidence>
<dbReference type="AlphaFoldDB" id="A0A6N9Q689"/>
<keyword evidence="2" id="KW-1185">Reference proteome</keyword>
<protein>
    <submittedName>
        <fullName evidence="1">DUF1259 domain-containing protein</fullName>
    </submittedName>
</protein>